<dbReference type="SUPFAM" id="SSF82171">
    <property type="entry name" value="DPP6 N-terminal domain-like"/>
    <property type="match status" value="1"/>
</dbReference>
<dbReference type="Proteomes" id="UP000285961">
    <property type="component" value="Unassembled WGS sequence"/>
</dbReference>
<organism evidence="1 2">
    <name type="scientific">Candidatus Abyssobacteria bacterium SURF_17</name>
    <dbReference type="NCBI Taxonomy" id="2093361"/>
    <lineage>
        <taxon>Bacteria</taxon>
        <taxon>Pseudomonadati</taxon>
        <taxon>Candidatus Hydrogenedentota</taxon>
        <taxon>Candidatus Abyssobacteria</taxon>
    </lineage>
</organism>
<comment type="caution">
    <text evidence="1">The sequence shown here is derived from an EMBL/GenBank/DDBJ whole genome shotgun (WGS) entry which is preliminary data.</text>
</comment>
<dbReference type="EMBL" id="QZKI01000040">
    <property type="protein sequence ID" value="RJP72729.1"/>
    <property type="molecule type" value="Genomic_DNA"/>
</dbReference>
<evidence type="ECO:0000313" key="2">
    <source>
        <dbReference type="Proteomes" id="UP000285961"/>
    </source>
</evidence>
<evidence type="ECO:0008006" key="3">
    <source>
        <dbReference type="Google" id="ProtNLM"/>
    </source>
</evidence>
<name>A0A419F2M1_9BACT</name>
<protein>
    <recommendedName>
        <fullName evidence="3">FecR protein domain-containing protein</fullName>
    </recommendedName>
</protein>
<proteinExistence type="predicted"/>
<sequence>MKAANRSGKILKKLLIGVGAFLVLLFLSAYVFTHFYFQRTFSRQITGVIIRCSDAIQAKSASGDWQPLRVGDSLTKGMRIRTPEARQAFMSFDGLRLLSEGASEIEIMGARSFSVVSGDIGVAVAKTNNSLRVPAGTSTLTTKESVFNISAEEGAYIVVCISGTAGLRTQRGAEHNLASGQQATISADSVVLASVQSQNPFAVGKASTLTRIRERFDKVMAAYAARFAAREGQSHARVPGVTRDSFARGGGWQFASFTRGDFLNLSQASAAADYYEKLFAPSNRTISIGKQKSVPLTPYYAASFPIWSHDGSMIAFVEASTVSWPARVRVVRLDDPNNPWDISQEYDTVLPFFPIAWAPDDRHVLFMVADHMDFNKWGWLWWWSGPYHIKIAPINPEEAPIREFDSPFHDMPMLLPLPVGKTLSPWILKLPWGDAMLCANWGNLAYIPIEQDGQSVPSAPGLFLTNFNPREFFVMGGGWSPSGSMILFTAAEDLDFDRLNTYILYDVEDILDGFTEPPRSPNDPRLKKLAPSRNPQMPSNFSFDESLAFFAEDVNGAWRAINPTYMYDCDFDMFYADARPDQPSRHTQIHLPGSQLFLRLSPEGNRLAYTQYQDPLYELRIVSFDVEADMDMDLGGVLIDNSGTNLIVPPGTLEENFKVKISTPLSIGEEAVMEEGEQQIFALRLLDAEGIDKPQFIEPMTLTIRYTDDEVAGLDEGMLEIYYYDESNPEHPVWVPVGGTVDPDNNEITVEIQHFSKFSIGQRKGFR</sequence>
<accession>A0A419F2M1</accession>
<dbReference type="AlphaFoldDB" id="A0A419F2M1"/>
<reference evidence="1 2" key="1">
    <citation type="journal article" date="2017" name="ISME J.">
        <title>Energy and carbon metabolisms in a deep terrestrial subsurface fluid microbial community.</title>
        <authorList>
            <person name="Momper L."/>
            <person name="Jungbluth S.P."/>
            <person name="Lee M.D."/>
            <person name="Amend J.P."/>
        </authorList>
    </citation>
    <scope>NUCLEOTIDE SEQUENCE [LARGE SCALE GENOMIC DNA]</scope>
    <source>
        <strain evidence="1">SURF_17</strain>
    </source>
</reference>
<gene>
    <name evidence="1" type="ORF">C4532_05480</name>
</gene>
<evidence type="ECO:0000313" key="1">
    <source>
        <dbReference type="EMBL" id="RJP72729.1"/>
    </source>
</evidence>